<dbReference type="RefSeq" id="WP_073539425.1">
    <property type="nucleotide sequence ID" value="NZ_CP018335.1"/>
</dbReference>
<evidence type="ECO:0000256" key="1">
    <source>
        <dbReference type="ARBA" id="ARBA00023125"/>
    </source>
</evidence>
<keyword evidence="1 2" id="KW-0238">DNA-binding</keyword>
<dbReference type="InterPro" id="IPR001647">
    <property type="entry name" value="HTH_TetR"/>
</dbReference>
<evidence type="ECO:0000313" key="5">
    <source>
        <dbReference type="Proteomes" id="UP000184604"/>
    </source>
</evidence>
<feature type="DNA-binding region" description="H-T-H motif" evidence="2">
    <location>
        <begin position="26"/>
        <end position="45"/>
    </location>
</feature>
<dbReference type="SUPFAM" id="SSF46689">
    <property type="entry name" value="Homeodomain-like"/>
    <property type="match status" value="1"/>
</dbReference>
<proteinExistence type="predicted"/>
<evidence type="ECO:0000259" key="3">
    <source>
        <dbReference type="PROSITE" id="PS50977"/>
    </source>
</evidence>
<sequence>MTDERLYKIFDVASRMFIKQGYTRTQINQIAKAAGIAVGSMYHLFESKEAVYGFVIKCIISPEYIHGPLSLPITEKDFIGLEEEVHSVLINNSKEFDKHKEEISIGYNFQSMISNAFDTISKYARGCLIFEKNTNEHEEFVEIYRQFRSYFFTSVYEYLKLFEKYGRIRKIEDLKLAARFIIESISWWTMDLPYNSFEVQEQISEETAKKVVIDALSHAYEVTTSI</sequence>
<reference evidence="4 5" key="1">
    <citation type="submission" date="2016-12" db="EMBL/GenBank/DDBJ databases">
        <title>Complete genome sequence of Clostridium kluyveri JZZ isolated from the pit mud of a Chinese flavor liquor-making factory.</title>
        <authorList>
            <person name="Wang Y."/>
        </authorList>
    </citation>
    <scope>NUCLEOTIDE SEQUENCE [LARGE SCALE GENOMIC DNA]</scope>
    <source>
        <strain evidence="4 5">JZZ</strain>
    </source>
</reference>
<name>A0A1L5FAG1_CLOKL</name>
<feature type="domain" description="HTH tetR-type" evidence="3">
    <location>
        <begin position="3"/>
        <end position="63"/>
    </location>
</feature>
<accession>A0A1L5FAG1</accession>
<dbReference type="Pfam" id="PF00440">
    <property type="entry name" value="TetR_N"/>
    <property type="match status" value="1"/>
</dbReference>
<dbReference type="PRINTS" id="PR00455">
    <property type="entry name" value="HTHTETR"/>
</dbReference>
<organism evidence="4 5">
    <name type="scientific">Clostridium kluyveri</name>
    <dbReference type="NCBI Taxonomy" id="1534"/>
    <lineage>
        <taxon>Bacteria</taxon>
        <taxon>Bacillati</taxon>
        <taxon>Bacillota</taxon>
        <taxon>Clostridia</taxon>
        <taxon>Eubacteriales</taxon>
        <taxon>Clostridiaceae</taxon>
        <taxon>Clostridium</taxon>
    </lineage>
</organism>
<dbReference type="PROSITE" id="PS50977">
    <property type="entry name" value="HTH_TETR_2"/>
    <property type="match status" value="1"/>
</dbReference>
<protein>
    <submittedName>
        <fullName evidence="4">TetR family transcriptional regulator</fullName>
    </submittedName>
</protein>
<dbReference type="Gene3D" id="1.10.357.10">
    <property type="entry name" value="Tetracycline Repressor, domain 2"/>
    <property type="match status" value="1"/>
</dbReference>
<dbReference type="EMBL" id="CP018335">
    <property type="protein sequence ID" value="APM39810.1"/>
    <property type="molecule type" value="Genomic_DNA"/>
</dbReference>
<evidence type="ECO:0000256" key="2">
    <source>
        <dbReference type="PROSITE-ProRule" id="PRU00335"/>
    </source>
</evidence>
<dbReference type="GO" id="GO:0003677">
    <property type="term" value="F:DNA binding"/>
    <property type="evidence" value="ECO:0007669"/>
    <property type="project" value="UniProtKB-UniRule"/>
</dbReference>
<evidence type="ECO:0000313" key="4">
    <source>
        <dbReference type="EMBL" id="APM39810.1"/>
    </source>
</evidence>
<dbReference type="InterPro" id="IPR009057">
    <property type="entry name" value="Homeodomain-like_sf"/>
</dbReference>
<dbReference type="Proteomes" id="UP000184604">
    <property type="component" value="Chromosome"/>
</dbReference>
<dbReference type="AlphaFoldDB" id="A0A1L5FAG1"/>
<dbReference type="OrthoDB" id="9789566at2"/>
<gene>
    <name evidence="4" type="ORF">BS101_14230</name>
</gene>